<dbReference type="SUPFAM" id="SSF50978">
    <property type="entry name" value="WD40 repeat-like"/>
    <property type="match status" value="1"/>
</dbReference>
<dbReference type="GO" id="GO:0017183">
    <property type="term" value="P:protein histidyl modification to diphthamide"/>
    <property type="evidence" value="ECO:0007669"/>
    <property type="project" value="TreeGrafter"/>
</dbReference>
<dbReference type="RefSeq" id="XP_028534055.1">
    <property type="nucleotide sequence ID" value="XM_028677692.1"/>
</dbReference>
<dbReference type="Pfam" id="PF00400">
    <property type="entry name" value="WD40"/>
    <property type="match status" value="2"/>
</dbReference>
<dbReference type="InterPro" id="IPR052415">
    <property type="entry name" value="Diphthine_MTase"/>
</dbReference>
<dbReference type="PANTHER" id="PTHR46042">
    <property type="entry name" value="DIPHTHINE METHYLTRANSFERASE"/>
    <property type="match status" value="1"/>
</dbReference>
<evidence type="ECO:0000256" key="6">
    <source>
        <dbReference type="ARBA" id="ARBA00039131"/>
    </source>
</evidence>
<evidence type="ECO:0000313" key="10">
    <source>
        <dbReference type="Proteomes" id="UP000220158"/>
    </source>
</evidence>
<dbReference type="GO" id="GO:0005737">
    <property type="term" value="C:cytoplasm"/>
    <property type="evidence" value="ECO:0007669"/>
    <property type="project" value="TreeGrafter"/>
</dbReference>
<sequence length="339" mass="39447">MIKYNMKYCCDDICIFPSCTLLNYNDKFSDSFGLTAVSTYQLKNNEQKKKGKIYLFRLKENIHENNMSEIDYVLSYEKNINFHSGVLQSNYIFTNDNLLLGSICVNGFYLSDVNKGDYHKILQTKEEEDNSGLSFEAFDNKAEKICISFSNGDICYLVDGINKKLWKAHEYHVWSCTFNGNENIITTGSDDCSFIVWDLRTNNFVQKNKKSHSQGVTSVKFENFNQLLYTGSYDNKIRIFDLRNICDPLQIVNVNSSIWRIKFLYKNNELNKLLVAACDGGAKIFKKINNEFIFKKGVTNNNELTYGIDAINILNKKKKKKKKIYFTCSFYNKEVQMWL</sequence>
<dbReference type="EC" id="3.1.1.97" evidence="6"/>
<keyword evidence="10" id="KW-1185">Reference proteome</keyword>
<evidence type="ECO:0000256" key="7">
    <source>
        <dbReference type="ARBA" id="ARBA00047551"/>
    </source>
</evidence>
<evidence type="ECO:0000256" key="5">
    <source>
        <dbReference type="ARBA" id="ARBA00038092"/>
    </source>
</evidence>
<comment type="similarity">
    <text evidence="5">Belongs to the DPH7 family.</text>
</comment>
<feature type="repeat" description="WD" evidence="8">
    <location>
        <begin position="209"/>
        <end position="244"/>
    </location>
</feature>
<comment type="pathway">
    <text evidence="1">Protein modification; peptidyl-diphthamide biosynthesis.</text>
</comment>
<evidence type="ECO:0000256" key="8">
    <source>
        <dbReference type="PROSITE-ProRule" id="PRU00221"/>
    </source>
</evidence>
<dbReference type="InterPro" id="IPR015943">
    <property type="entry name" value="WD40/YVTN_repeat-like_dom_sf"/>
</dbReference>
<proteinExistence type="inferred from homology"/>
<dbReference type="SMART" id="SM00320">
    <property type="entry name" value="WD40"/>
    <property type="match status" value="2"/>
</dbReference>
<dbReference type="OrthoDB" id="273771at2759"/>
<dbReference type="Gene3D" id="2.130.10.10">
    <property type="entry name" value="YVTN repeat-like/Quinoprotein amine dehydrogenase"/>
    <property type="match status" value="1"/>
</dbReference>
<organism evidence="9 10">
    <name type="scientific">Plasmodium relictum</name>
    <dbReference type="NCBI Taxonomy" id="85471"/>
    <lineage>
        <taxon>Eukaryota</taxon>
        <taxon>Sar</taxon>
        <taxon>Alveolata</taxon>
        <taxon>Apicomplexa</taxon>
        <taxon>Aconoidasida</taxon>
        <taxon>Haemosporida</taxon>
        <taxon>Plasmodiidae</taxon>
        <taxon>Plasmodium</taxon>
        <taxon>Plasmodium (Haemamoeba)</taxon>
    </lineage>
</organism>
<dbReference type="VEuPathDB" id="PlasmoDB:PRELSG_1140300"/>
<gene>
    <name evidence="9" type="ORF">PRELSG_1140300</name>
</gene>
<keyword evidence="4" id="KW-0378">Hydrolase</keyword>
<dbReference type="AlphaFoldDB" id="A0A1J1H8F4"/>
<evidence type="ECO:0000256" key="3">
    <source>
        <dbReference type="ARBA" id="ARBA00022737"/>
    </source>
</evidence>
<evidence type="ECO:0000256" key="4">
    <source>
        <dbReference type="ARBA" id="ARBA00022801"/>
    </source>
</evidence>
<accession>A0A1J1H8F4</accession>
<dbReference type="PANTHER" id="PTHR46042:SF1">
    <property type="entry name" value="DIPHTHINE METHYLTRANSFERASE"/>
    <property type="match status" value="1"/>
</dbReference>
<dbReference type="PROSITE" id="PS50082">
    <property type="entry name" value="WD_REPEATS_2"/>
    <property type="match status" value="2"/>
</dbReference>
<keyword evidence="3" id="KW-0677">Repeat</keyword>
<dbReference type="InterPro" id="IPR001680">
    <property type="entry name" value="WD40_rpt"/>
</dbReference>
<feature type="repeat" description="WD" evidence="8">
    <location>
        <begin position="166"/>
        <end position="207"/>
    </location>
</feature>
<dbReference type="OMA" id="YCCDDIC"/>
<name>A0A1J1H8F4_PLARL</name>
<dbReference type="InterPro" id="IPR036322">
    <property type="entry name" value="WD40_repeat_dom_sf"/>
</dbReference>
<dbReference type="Proteomes" id="UP000220158">
    <property type="component" value="Chromosome 11"/>
</dbReference>
<evidence type="ECO:0000256" key="2">
    <source>
        <dbReference type="ARBA" id="ARBA00022574"/>
    </source>
</evidence>
<reference evidence="9 10" key="1">
    <citation type="submission" date="2015-04" db="EMBL/GenBank/DDBJ databases">
        <authorList>
            <consortium name="Pathogen Informatics"/>
        </authorList>
    </citation>
    <scope>NUCLEOTIDE SEQUENCE [LARGE SCALE GENOMIC DNA]</scope>
    <source>
        <strain evidence="9 10">SGS1</strain>
    </source>
</reference>
<dbReference type="GO" id="GO:0061685">
    <property type="term" value="F:diphthine methylesterase activity"/>
    <property type="evidence" value="ECO:0007669"/>
    <property type="project" value="UniProtKB-EC"/>
</dbReference>
<dbReference type="EMBL" id="LN835306">
    <property type="protein sequence ID" value="CRH01054.1"/>
    <property type="molecule type" value="Genomic_DNA"/>
</dbReference>
<dbReference type="KEGG" id="prel:PRELSG_1140300"/>
<protein>
    <recommendedName>
        <fullName evidence="6">methylated diphthine methylhydrolase</fullName>
        <ecNumber evidence="6">3.1.1.97</ecNumber>
    </recommendedName>
</protein>
<dbReference type="PROSITE" id="PS50294">
    <property type="entry name" value="WD_REPEATS_REGION"/>
    <property type="match status" value="2"/>
</dbReference>
<evidence type="ECO:0000256" key="1">
    <source>
        <dbReference type="ARBA" id="ARBA00005156"/>
    </source>
</evidence>
<dbReference type="GeneID" id="39737181"/>
<comment type="catalytic activity">
    <reaction evidence="7">
        <text>diphthine methyl ester-[translation elongation factor 2] + H2O = diphthine-[translation elongation factor 2] + methanol + H(+)</text>
        <dbReference type="Rhea" id="RHEA:42656"/>
        <dbReference type="Rhea" id="RHEA-COMP:10172"/>
        <dbReference type="Rhea" id="RHEA-COMP:10173"/>
        <dbReference type="ChEBI" id="CHEBI:15377"/>
        <dbReference type="ChEBI" id="CHEBI:15378"/>
        <dbReference type="ChEBI" id="CHEBI:17790"/>
        <dbReference type="ChEBI" id="CHEBI:79005"/>
        <dbReference type="ChEBI" id="CHEBI:82696"/>
        <dbReference type="EC" id="3.1.1.97"/>
    </reaction>
</comment>
<keyword evidence="2 8" id="KW-0853">WD repeat</keyword>
<evidence type="ECO:0000313" key="9">
    <source>
        <dbReference type="EMBL" id="CRH01054.1"/>
    </source>
</evidence>